<protein>
    <recommendedName>
        <fullName evidence="1">FAD-dependent urate hydroxylase HpyO/Asp monooxygenase CreE-like FAD/NAD(P)-binding domain-containing protein</fullName>
    </recommendedName>
</protein>
<dbReference type="InterPro" id="IPR036188">
    <property type="entry name" value="FAD/NAD-bd_sf"/>
</dbReference>
<organism evidence="2 3">
    <name type="scientific">Macrococcoides goetzii</name>
    <dbReference type="NCBI Taxonomy" id="1891097"/>
    <lineage>
        <taxon>Bacteria</taxon>
        <taxon>Bacillati</taxon>
        <taxon>Bacillota</taxon>
        <taxon>Bacilli</taxon>
        <taxon>Bacillales</taxon>
        <taxon>Staphylococcaceae</taxon>
        <taxon>Macrococcoides</taxon>
    </lineage>
</organism>
<dbReference type="PANTHER" id="PTHR40254:SF1">
    <property type="entry name" value="BLR0577 PROTEIN"/>
    <property type="match status" value="1"/>
</dbReference>
<reference evidence="2 3" key="1">
    <citation type="journal article" date="2018" name="Front. Microbiol.">
        <title>Description and Comparative Genomics of Macrococcus caseolyticus subsp. hominis subsp. nov., Macrococcus goetzii sp. nov., Macrococcus epidermidis sp. nov., and Macrococcus bohemicus sp. nov., Novel Macrococci From Human Clinical Material With Virulence Potential and Suspected Uptake of Foreign DNA by Natural Transformation.</title>
        <authorList>
            <person name="Maslanova I."/>
            <person name="Wertheimer Z."/>
            <person name="Sedlacek I."/>
            <person name="Svec P."/>
            <person name="Indrakova A."/>
            <person name="Kovarovic V."/>
            <person name="Schumann P."/>
            <person name="Sproer C."/>
            <person name="Kralova S."/>
            <person name="Sedo O."/>
            <person name="Kristofova L."/>
            <person name="Vrbovska V."/>
            <person name="Fuzik T."/>
            <person name="Petras P."/>
            <person name="Zdrahal Z."/>
            <person name="Ruzickova V."/>
            <person name="Doskar J."/>
            <person name="Pantucek R."/>
        </authorList>
    </citation>
    <scope>NUCLEOTIDE SEQUENCE [LARGE SCALE GENOMIC DNA]</scope>
    <source>
        <strain evidence="2 3">CCM 4927</strain>
    </source>
</reference>
<dbReference type="RefSeq" id="WP_099579697.1">
    <property type="nucleotide sequence ID" value="NZ_MJBI02000001.1"/>
</dbReference>
<dbReference type="Gene3D" id="3.50.50.60">
    <property type="entry name" value="FAD/NAD(P)-binding domain"/>
    <property type="match status" value="1"/>
</dbReference>
<evidence type="ECO:0000259" key="1">
    <source>
        <dbReference type="Pfam" id="PF13454"/>
    </source>
</evidence>
<keyword evidence="3" id="KW-1185">Reference proteome</keyword>
<dbReference type="AlphaFoldDB" id="A0A2G5NNU0"/>
<dbReference type="Proteomes" id="UP000229523">
    <property type="component" value="Unassembled WGS sequence"/>
</dbReference>
<dbReference type="SUPFAM" id="SSF51905">
    <property type="entry name" value="FAD/NAD(P)-binding domain"/>
    <property type="match status" value="1"/>
</dbReference>
<gene>
    <name evidence="2" type="ORF">BFS35_000235</name>
</gene>
<evidence type="ECO:0000313" key="3">
    <source>
        <dbReference type="Proteomes" id="UP000229523"/>
    </source>
</evidence>
<accession>A0A2G5NNU0</accession>
<dbReference type="Pfam" id="PF13454">
    <property type="entry name" value="NAD_binding_9"/>
    <property type="match status" value="1"/>
</dbReference>
<comment type="caution">
    <text evidence="2">The sequence shown here is derived from an EMBL/GenBank/DDBJ whole genome shotgun (WGS) entry which is preliminary data.</text>
</comment>
<dbReference type="EMBL" id="MJBI02000001">
    <property type="protein sequence ID" value="RAI82145.1"/>
    <property type="molecule type" value="Genomic_DNA"/>
</dbReference>
<dbReference type="InterPro" id="IPR038732">
    <property type="entry name" value="HpyO/CreE_NAD-binding"/>
</dbReference>
<proteinExistence type="predicted"/>
<sequence>MKIAIIGTGVAGVSVLKYLSKNKLDDFKMICFDDQKYLGNGRAFQYDDPELLMNYPGNLISMKPNKPDDFVKWIAKHDDTIQLDIHKEDDENKSHNQYYSRQLFGKYMTDHFEKFAKKKNVKIVSNHVRNIEQIDNGYLVSTQDESFEVDAVFLSPGQFGPMDPYQLIDTPNYFKWPYPLNRIKIEPEKDYAVIGSGLSAVDIVRYFTPELKTKLYLVSRDGKVQSVRGEMAEITFKYITLSQLEKIKSKHNGFLPLTELKALFDKEVEYHNINADKLFNVSRVNPLRAMTFDLANPKEVGYLQSFVLELTRTAPLIWPFMTKSDKQYYKVHYADVITAYSNPMPEATAKAMIEGINNNTIEILSDMTSVEYKYNKYRIHTKHEEIRVHYVINATGPAKDYKDAIEPNQLIDNLVDQNLLITHPDGGFYVTPVNNEVISAKGKLEHFYLLGQKSGGVNIYNNGIVELAEEAKRVVKGFVQRTKGE</sequence>
<evidence type="ECO:0000313" key="2">
    <source>
        <dbReference type="EMBL" id="RAI82145.1"/>
    </source>
</evidence>
<name>A0A2G5NNU0_9STAP</name>
<dbReference type="InterPro" id="IPR052189">
    <property type="entry name" value="L-asp_N-monooxygenase_NS-form"/>
</dbReference>
<feature type="domain" description="FAD-dependent urate hydroxylase HpyO/Asp monooxygenase CreE-like FAD/NAD(P)-binding" evidence="1">
    <location>
        <begin position="4"/>
        <end position="158"/>
    </location>
</feature>
<dbReference type="PANTHER" id="PTHR40254">
    <property type="entry name" value="BLR0577 PROTEIN"/>
    <property type="match status" value="1"/>
</dbReference>